<dbReference type="InterPro" id="IPR004046">
    <property type="entry name" value="GST_C"/>
</dbReference>
<dbReference type="GO" id="GO:0006749">
    <property type="term" value="P:glutathione metabolic process"/>
    <property type="evidence" value="ECO:0007669"/>
    <property type="project" value="TreeGrafter"/>
</dbReference>
<proteinExistence type="predicted"/>
<dbReference type="InterPro" id="IPR050213">
    <property type="entry name" value="GST_superfamily"/>
</dbReference>
<dbReference type="EMBL" id="HBGO01021988">
    <property type="protein sequence ID" value="CAD9344570.1"/>
    <property type="molecule type" value="Transcribed_RNA"/>
</dbReference>
<dbReference type="PROSITE" id="PS50404">
    <property type="entry name" value="GST_NTER"/>
    <property type="match status" value="1"/>
</dbReference>
<reference evidence="3" key="1">
    <citation type="submission" date="2021-01" db="EMBL/GenBank/DDBJ databases">
        <authorList>
            <person name="Corre E."/>
            <person name="Pelletier E."/>
            <person name="Niang G."/>
            <person name="Scheremetjew M."/>
            <person name="Finn R."/>
            <person name="Kale V."/>
            <person name="Holt S."/>
            <person name="Cochrane G."/>
            <person name="Meng A."/>
            <person name="Brown T."/>
            <person name="Cohen L."/>
        </authorList>
    </citation>
    <scope>NUCLEOTIDE SEQUENCE</scope>
    <source>
        <strain evidence="3">Grunow 1884</strain>
    </source>
</reference>
<accession>A0A7S1ZPF8</accession>
<evidence type="ECO:0000259" key="2">
    <source>
        <dbReference type="PROSITE" id="PS50405"/>
    </source>
</evidence>
<dbReference type="InterPro" id="IPR004045">
    <property type="entry name" value="Glutathione_S-Trfase_N"/>
</dbReference>
<dbReference type="GO" id="GO:0004364">
    <property type="term" value="F:glutathione transferase activity"/>
    <property type="evidence" value="ECO:0007669"/>
    <property type="project" value="TreeGrafter"/>
</dbReference>
<dbReference type="Gene3D" id="1.20.1050.10">
    <property type="match status" value="1"/>
</dbReference>
<dbReference type="InterPro" id="IPR036282">
    <property type="entry name" value="Glutathione-S-Trfase_C_sf"/>
</dbReference>
<evidence type="ECO:0008006" key="4">
    <source>
        <dbReference type="Google" id="ProtNLM"/>
    </source>
</evidence>
<dbReference type="SUPFAM" id="SSF47616">
    <property type="entry name" value="GST C-terminal domain-like"/>
    <property type="match status" value="1"/>
</dbReference>
<dbReference type="InterPro" id="IPR010987">
    <property type="entry name" value="Glutathione-S-Trfase_C-like"/>
</dbReference>
<dbReference type="SUPFAM" id="SSF52833">
    <property type="entry name" value="Thioredoxin-like"/>
    <property type="match status" value="1"/>
</dbReference>
<evidence type="ECO:0000259" key="1">
    <source>
        <dbReference type="PROSITE" id="PS50404"/>
    </source>
</evidence>
<dbReference type="AlphaFoldDB" id="A0A7S1ZPF8"/>
<dbReference type="Pfam" id="PF14497">
    <property type="entry name" value="GST_C_3"/>
    <property type="match status" value="1"/>
</dbReference>
<organism evidence="3">
    <name type="scientific">Trieres chinensis</name>
    <name type="common">Marine centric diatom</name>
    <name type="synonym">Odontella sinensis</name>
    <dbReference type="NCBI Taxonomy" id="1514140"/>
    <lineage>
        <taxon>Eukaryota</taxon>
        <taxon>Sar</taxon>
        <taxon>Stramenopiles</taxon>
        <taxon>Ochrophyta</taxon>
        <taxon>Bacillariophyta</taxon>
        <taxon>Mediophyceae</taxon>
        <taxon>Biddulphiophycidae</taxon>
        <taxon>Eupodiscales</taxon>
        <taxon>Parodontellaceae</taxon>
        <taxon>Trieres</taxon>
    </lineage>
</organism>
<gene>
    <name evidence="3" type="ORF">OSIN01602_LOCUS12649</name>
</gene>
<dbReference type="SFLD" id="SFLDS00019">
    <property type="entry name" value="Glutathione_Transferase_(cytos"/>
    <property type="match status" value="1"/>
</dbReference>
<dbReference type="PROSITE" id="PS50405">
    <property type="entry name" value="GST_CTER"/>
    <property type="match status" value="1"/>
</dbReference>
<dbReference type="PANTHER" id="PTHR11571">
    <property type="entry name" value="GLUTATHIONE S-TRANSFERASE"/>
    <property type="match status" value="1"/>
</dbReference>
<dbReference type="InterPro" id="IPR036249">
    <property type="entry name" value="Thioredoxin-like_sf"/>
</dbReference>
<evidence type="ECO:0000313" key="3">
    <source>
        <dbReference type="EMBL" id="CAD9344570.1"/>
    </source>
</evidence>
<dbReference type="Gene3D" id="3.40.30.10">
    <property type="entry name" value="Glutaredoxin"/>
    <property type="match status" value="1"/>
</dbReference>
<sequence>MASPFPAGKPTLIYWDLCGRADPLKCMLYAGKIDFDIDTETANAWPSSKPKTPFAQLPVLSIGEGSEELTLSQMGCMTRYAARLGGIYPDDPVKAAKCDMIIGACDDLFSYLFKPELYKNYAGEKDAKISKWKEVVEGPAKTQFGYLEAILEKWGTPYFSGENPSAADVYFFGVYGVYEEAECGIEDVLSQFPKLKAVKDGVLELGNLRNYKRSTPYFTANPDHPSF</sequence>
<protein>
    <recommendedName>
        <fullName evidence="4">Glutathione S-transferase</fullName>
    </recommendedName>
</protein>
<dbReference type="InterPro" id="IPR040079">
    <property type="entry name" value="Glutathione_S-Trfase"/>
</dbReference>
<dbReference type="CDD" id="cd03192">
    <property type="entry name" value="GST_C_Sigma_like"/>
    <property type="match status" value="1"/>
</dbReference>
<name>A0A7S1ZPF8_TRICV</name>
<feature type="domain" description="GST N-terminal" evidence="1">
    <location>
        <begin position="8"/>
        <end position="89"/>
    </location>
</feature>
<feature type="domain" description="GST C-terminal" evidence="2">
    <location>
        <begin position="91"/>
        <end position="226"/>
    </location>
</feature>